<accession>A0A0F6YLJ2</accession>
<gene>
    <name evidence="2" type="ORF">DB32_007587</name>
</gene>
<reference evidence="2 3" key="1">
    <citation type="submission" date="2015-03" db="EMBL/GenBank/DDBJ databases">
        <title>Genome assembly of Sandaracinus amylolyticus DSM 53668.</title>
        <authorList>
            <person name="Sharma G."/>
            <person name="Subramanian S."/>
        </authorList>
    </citation>
    <scope>NUCLEOTIDE SEQUENCE [LARGE SCALE GENOMIC DNA]</scope>
    <source>
        <strain evidence="2 3">DSM 53668</strain>
    </source>
</reference>
<feature type="region of interest" description="Disordered" evidence="1">
    <location>
        <begin position="42"/>
        <end position="68"/>
    </location>
</feature>
<evidence type="ECO:0000313" key="2">
    <source>
        <dbReference type="EMBL" id="AKF10438.1"/>
    </source>
</evidence>
<name>A0A0F6YLJ2_9BACT</name>
<dbReference type="EMBL" id="CP011125">
    <property type="protein sequence ID" value="AKF10438.1"/>
    <property type="molecule type" value="Genomic_DNA"/>
</dbReference>
<sequence>MRPHFPRRFASNPRAAARATGLAGICATSKFFHRCRARAIATDPSPARLAGDPRRHPEGNPASRVRSGAIPPRGLAVFWGGHHDSLYGSRNDSAHIVISRHRPRYLPPERSPHPL</sequence>
<dbReference type="AlphaFoldDB" id="A0A0F6YLJ2"/>
<dbReference type="STRING" id="927083.DB32_007587"/>
<proteinExistence type="predicted"/>
<evidence type="ECO:0000313" key="3">
    <source>
        <dbReference type="Proteomes" id="UP000034883"/>
    </source>
</evidence>
<protein>
    <submittedName>
        <fullName evidence="2">Uncharacterized protein</fullName>
    </submittedName>
</protein>
<dbReference type="Proteomes" id="UP000034883">
    <property type="component" value="Chromosome"/>
</dbReference>
<keyword evidence="3" id="KW-1185">Reference proteome</keyword>
<evidence type="ECO:0000256" key="1">
    <source>
        <dbReference type="SAM" id="MobiDB-lite"/>
    </source>
</evidence>
<dbReference type="KEGG" id="samy:DB32_007587"/>
<organism evidence="2 3">
    <name type="scientific">Sandaracinus amylolyticus</name>
    <dbReference type="NCBI Taxonomy" id="927083"/>
    <lineage>
        <taxon>Bacteria</taxon>
        <taxon>Pseudomonadati</taxon>
        <taxon>Myxococcota</taxon>
        <taxon>Polyangia</taxon>
        <taxon>Polyangiales</taxon>
        <taxon>Sandaracinaceae</taxon>
        <taxon>Sandaracinus</taxon>
    </lineage>
</organism>